<organism evidence="2 3">
    <name type="scientific">Australozyma saopauloensis</name>
    <dbReference type="NCBI Taxonomy" id="291208"/>
    <lineage>
        <taxon>Eukaryota</taxon>
        <taxon>Fungi</taxon>
        <taxon>Dikarya</taxon>
        <taxon>Ascomycota</taxon>
        <taxon>Saccharomycotina</taxon>
        <taxon>Pichiomycetes</taxon>
        <taxon>Metschnikowiaceae</taxon>
        <taxon>Australozyma</taxon>
    </lineage>
</organism>
<accession>A0AAX4H9S9</accession>
<evidence type="ECO:0000313" key="3">
    <source>
        <dbReference type="Proteomes" id="UP001338582"/>
    </source>
</evidence>
<keyword evidence="1" id="KW-0732">Signal</keyword>
<feature type="signal peptide" evidence="1">
    <location>
        <begin position="1"/>
        <end position="18"/>
    </location>
</feature>
<sequence>MKFTLASTVLAASSLAAADTIYFSVQDLASGKLIGSLYDAHELAGGQFFFVGSNPAYYDFDPVTKSVGYQLGSLPYKLGKVVLNGCDSFWGVFATIGGPGEALCYDSTGLVTNYNFWACSNVNDPYKYSWNSKVIMINALGNNTAPYPTCNKVNIYKKDVAAPPGNKNGTWTSYTTYCPLPTVVTITTCGTQTCYPTAVTVTTATTVTCANCLVPQASTTVVVPPPVTLASVSTATTVIPPPKTVASASTSTAQLTITYTGAGVQNALGVAGVAGFAAAMLL</sequence>
<proteinExistence type="predicted"/>
<dbReference type="EMBL" id="CP138895">
    <property type="protein sequence ID" value="WPK24657.1"/>
    <property type="molecule type" value="Genomic_DNA"/>
</dbReference>
<keyword evidence="3" id="KW-1185">Reference proteome</keyword>
<dbReference type="Proteomes" id="UP001338582">
    <property type="component" value="Chromosome 2"/>
</dbReference>
<dbReference type="GeneID" id="88173002"/>
<evidence type="ECO:0000256" key="1">
    <source>
        <dbReference type="SAM" id="SignalP"/>
    </source>
</evidence>
<dbReference type="KEGG" id="asau:88173002"/>
<evidence type="ECO:0000313" key="2">
    <source>
        <dbReference type="EMBL" id="WPK24657.1"/>
    </source>
</evidence>
<protein>
    <submittedName>
        <fullName evidence="2">Uncharacterized protein</fullName>
    </submittedName>
</protein>
<dbReference type="RefSeq" id="XP_062877040.1">
    <property type="nucleotide sequence ID" value="XM_063020970.1"/>
</dbReference>
<dbReference type="AlphaFoldDB" id="A0AAX4H9S9"/>
<name>A0AAX4H9S9_9ASCO</name>
<reference evidence="2 3" key="1">
    <citation type="submission" date="2023-10" db="EMBL/GenBank/DDBJ databases">
        <title>Draft Genome Sequence of Candida saopaulonensis from a very Premature Infant with Sepsis.</title>
        <authorList>
            <person name="Ning Y."/>
            <person name="Dai R."/>
            <person name="Xiao M."/>
            <person name="Xu Y."/>
            <person name="Yan Q."/>
            <person name="Zhang L."/>
        </authorList>
    </citation>
    <scope>NUCLEOTIDE SEQUENCE [LARGE SCALE GENOMIC DNA]</scope>
    <source>
        <strain evidence="2 3">19XY460</strain>
    </source>
</reference>
<gene>
    <name evidence="2" type="ORF">PUMCH_001937</name>
</gene>
<feature type="chain" id="PRO_5043646206" evidence="1">
    <location>
        <begin position="19"/>
        <end position="282"/>
    </location>
</feature>